<name>A0A1I1VVX6_9ACTN</name>
<dbReference type="Pfam" id="PF04149">
    <property type="entry name" value="DUF397"/>
    <property type="match status" value="1"/>
</dbReference>
<proteinExistence type="predicted"/>
<feature type="domain" description="DUF397" evidence="1">
    <location>
        <begin position="9"/>
        <end position="59"/>
    </location>
</feature>
<sequence>MTSFPSHLWRTSSRTTDVGHCVEVALTSGAVGIRDTKDRQGGTLTVTPAAWAGFMDRLKTGGYDQD</sequence>
<evidence type="ECO:0000313" key="3">
    <source>
        <dbReference type="Proteomes" id="UP000198716"/>
    </source>
</evidence>
<protein>
    <recommendedName>
        <fullName evidence="1">DUF397 domain-containing protein</fullName>
    </recommendedName>
</protein>
<reference evidence="3" key="1">
    <citation type="submission" date="2016-10" db="EMBL/GenBank/DDBJ databases">
        <authorList>
            <person name="Varghese N."/>
            <person name="Submissions S."/>
        </authorList>
    </citation>
    <scope>NUCLEOTIDE SEQUENCE [LARGE SCALE GENOMIC DNA]</scope>
    <source>
        <strain evidence="3">DSM 45004</strain>
    </source>
</reference>
<dbReference type="RefSeq" id="WP_092925247.1">
    <property type="nucleotide sequence ID" value="NZ_FOMZ01000004.1"/>
</dbReference>
<evidence type="ECO:0000313" key="2">
    <source>
        <dbReference type="EMBL" id="SFD85173.1"/>
    </source>
</evidence>
<dbReference type="Proteomes" id="UP000198716">
    <property type="component" value="Unassembled WGS sequence"/>
</dbReference>
<gene>
    <name evidence="2" type="ORF">SAMN04487819_10490</name>
</gene>
<dbReference type="InterPro" id="IPR007278">
    <property type="entry name" value="DUF397"/>
</dbReference>
<dbReference type="AlphaFoldDB" id="A0A1I1VVX6"/>
<organism evidence="2 3">
    <name type="scientific">Actinopolyspora alba</name>
    <dbReference type="NCBI Taxonomy" id="673379"/>
    <lineage>
        <taxon>Bacteria</taxon>
        <taxon>Bacillati</taxon>
        <taxon>Actinomycetota</taxon>
        <taxon>Actinomycetes</taxon>
        <taxon>Actinopolysporales</taxon>
        <taxon>Actinopolysporaceae</taxon>
        <taxon>Actinopolyspora</taxon>
        <taxon>Actinopolyspora alba group</taxon>
    </lineage>
</organism>
<keyword evidence="3" id="KW-1185">Reference proteome</keyword>
<evidence type="ECO:0000259" key="1">
    <source>
        <dbReference type="Pfam" id="PF04149"/>
    </source>
</evidence>
<dbReference type="EMBL" id="FOMZ01000004">
    <property type="protein sequence ID" value="SFD85173.1"/>
    <property type="molecule type" value="Genomic_DNA"/>
</dbReference>
<accession>A0A1I1VVX6</accession>